<sequence>MAEAVATLALASSILQVIDFGTKIATTAFKIYQASRSSDESLDEVSQLQVVYTNLSSSLKTLQTETSSSVTGGEIDENIQALAQGCSDLAKELLETLRKLGFGKALTKRKALWAALKHTWKHEQLVNLQIRLDKFKSELTLCVLISVRQVASLTLSRQGELLQRLGKSGNIPIGTSVLEYVTSRLDASSQEKHRQILERDLIETIQDQKAITGNDTNTRKIETTQKVKQKSIDLLLASLEYPGMQDREGRIADPHEVTFKWIFEKSSDKWISLREWLESDGKLYWITGKAGSGKSTLMRYISHPYPRPGQQYPRSRSHEYLERWAGNKRLIVASFYFWNSGLEAQTTQRGLLMTLLRQIFEQCPDLLALASPSRWEKLCLFGLNPDWTDVELRTLLLRSIENLEHLDATVALFVDGLDEFGGDLKVLISMFEEIRKLPCHKLCVASRPWNEFRDAFSQKPSLMVEHFTHDDIKNFIIARFDSDPRFVELRSRERNFANQLVEDIVSKSSGVFLWVSLVVSSLLTGMSNGDRIIDFQRRLDLLPPDLSDLYRKMIQSLDKFYLEHTSQLFALVGASREPMNLLLASYVDEDPRLALQTKVAPLSDQDVNIRMDTMRRRINSRSKGLLEVSGGMSTQQGSIYSAATHREVTVQYLHRTVKDFIESDSAVRETLRTALKPTFDPHLMLLAGRLAYSKVGNMDPNKNADYLTDCLLHARAVKEQNIDIMIELLDNMSEQFPIIDMGHKHFQHLGPYSRPTITFMSLATACYVVEYIRVRGTKPCLTKHPDKQWPLLMDAVFSMLGKHLPATIPREHFMATIEVLLENGADPKFKIEGLGEGPTRQMSPLALVAVGLMEDAENFYRHLAWQLLAKKDWYDSWTMDCITNDYALKPFWRSRTTQFGFKFWARYRFRKSVRKALNDAAKGGRPDISQI</sequence>
<name>W3XPB0_PESFW</name>
<dbReference type="PANTHER" id="PTHR10039">
    <property type="entry name" value="AMELOGENIN"/>
    <property type="match status" value="1"/>
</dbReference>
<dbReference type="eggNOG" id="ENOG502SHWY">
    <property type="taxonomic scope" value="Eukaryota"/>
</dbReference>
<dbReference type="Pfam" id="PF25053">
    <property type="entry name" value="DUF7791"/>
    <property type="match status" value="1"/>
</dbReference>
<evidence type="ECO:0000256" key="1">
    <source>
        <dbReference type="ARBA" id="ARBA00022737"/>
    </source>
</evidence>
<dbReference type="InterPro" id="IPR056693">
    <property type="entry name" value="DUF7791"/>
</dbReference>
<dbReference type="RefSeq" id="XP_007827701.1">
    <property type="nucleotide sequence ID" value="XM_007829510.1"/>
</dbReference>
<dbReference type="GeneID" id="19265942"/>
<dbReference type="PANTHER" id="PTHR10039:SF5">
    <property type="entry name" value="NACHT DOMAIN-CONTAINING PROTEIN"/>
    <property type="match status" value="1"/>
</dbReference>
<dbReference type="SUPFAM" id="SSF52540">
    <property type="entry name" value="P-loop containing nucleoside triphosphate hydrolases"/>
    <property type="match status" value="1"/>
</dbReference>
<dbReference type="EMBL" id="KI912109">
    <property type="protein sequence ID" value="ETS87101.1"/>
    <property type="molecule type" value="Genomic_DNA"/>
</dbReference>
<dbReference type="KEGG" id="pfy:PFICI_00929"/>
<protein>
    <recommendedName>
        <fullName evidence="2">NACHT domain-containing protein</fullName>
    </recommendedName>
</protein>
<dbReference type="Proteomes" id="UP000030651">
    <property type="component" value="Unassembled WGS sequence"/>
</dbReference>
<dbReference type="Gene3D" id="3.40.50.300">
    <property type="entry name" value="P-loop containing nucleotide triphosphate hydrolases"/>
    <property type="match status" value="1"/>
</dbReference>
<evidence type="ECO:0000313" key="3">
    <source>
        <dbReference type="EMBL" id="ETS87101.1"/>
    </source>
</evidence>
<dbReference type="InParanoid" id="W3XPB0"/>
<reference evidence="4" key="1">
    <citation type="journal article" date="2015" name="BMC Genomics">
        <title>Genomic and transcriptomic analysis of the endophytic fungus Pestalotiopsis fici reveals its lifestyle and high potential for synthesis of natural products.</title>
        <authorList>
            <person name="Wang X."/>
            <person name="Zhang X."/>
            <person name="Liu L."/>
            <person name="Xiang M."/>
            <person name="Wang W."/>
            <person name="Sun X."/>
            <person name="Che Y."/>
            <person name="Guo L."/>
            <person name="Liu G."/>
            <person name="Guo L."/>
            <person name="Wang C."/>
            <person name="Yin W.B."/>
            <person name="Stadler M."/>
            <person name="Zhang X."/>
            <person name="Liu X."/>
        </authorList>
    </citation>
    <scope>NUCLEOTIDE SEQUENCE [LARGE SCALE GENOMIC DNA]</scope>
    <source>
        <strain evidence="4">W106-1 / CGMCC3.15140</strain>
    </source>
</reference>
<dbReference type="PROSITE" id="PS50837">
    <property type="entry name" value="NACHT"/>
    <property type="match status" value="1"/>
</dbReference>
<accession>W3XPB0</accession>
<dbReference type="InterPro" id="IPR056884">
    <property type="entry name" value="NPHP3-like_N"/>
</dbReference>
<dbReference type="OrthoDB" id="443402at2759"/>
<dbReference type="OMA" id="VFLWVTI"/>
<dbReference type="Pfam" id="PF24883">
    <property type="entry name" value="NPHP3_N"/>
    <property type="match status" value="1"/>
</dbReference>
<feature type="domain" description="NACHT" evidence="2">
    <location>
        <begin position="282"/>
        <end position="448"/>
    </location>
</feature>
<proteinExistence type="predicted"/>
<dbReference type="AlphaFoldDB" id="W3XPB0"/>
<keyword evidence="1" id="KW-0677">Repeat</keyword>
<gene>
    <name evidence="3" type="ORF">PFICI_00929</name>
</gene>
<dbReference type="InterPro" id="IPR027417">
    <property type="entry name" value="P-loop_NTPase"/>
</dbReference>
<keyword evidence="4" id="KW-1185">Reference proteome</keyword>
<dbReference type="STRING" id="1229662.W3XPB0"/>
<evidence type="ECO:0000259" key="2">
    <source>
        <dbReference type="PROSITE" id="PS50837"/>
    </source>
</evidence>
<evidence type="ECO:0000313" key="4">
    <source>
        <dbReference type="Proteomes" id="UP000030651"/>
    </source>
</evidence>
<organism evidence="3 4">
    <name type="scientific">Pestalotiopsis fici (strain W106-1 / CGMCC3.15140)</name>
    <dbReference type="NCBI Taxonomy" id="1229662"/>
    <lineage>
        <taxon>Eukaryota</taxon>
        <taxon>Fungi</taxon>
        <taxon>Dikarya</taxon>
        <taxon>Ascomycota</taxon>
        <taxon>Pezizomycotina</taxon>
        <taxon>Sordariomycetes</taxon>
        <taxon>Xylariomycetidae</taxon>
        <taxon>Amphisphaeriales</taxon>
        <taxon>Sporocadaceae</taxon>
        <taxon>Pestalotiopsis</taxon>
    </lineage>
</organism>
<dbReference type="InterPro" id="IPR007111">
    <property type="entry name" value="NACHT_NTPase"/>
</dbReference>
<dbReference type="HOGENOM" id="CLU_002341_6_1_1"/>